<evidence type="ECO:0000313" key="8">
    <source>
        <dbReference type="Proteomes" id="UP000826271"/>
    </source>
</evidence>
<dbReference type="AlphaFoldDB" id="A0AAV6XIC8"/>
<evidence type="ECO:0000256" key="2">
    <source>
        <dbReference type="ARBA" id="ARBA00023155"/>
    </source>
</evidence>
<name>A0AAV6XIC8_9LAMI</name>
<dbReference type="PANTHER" id="PTHR11850">
    <property type="entry name" value="HOMEOBOX PROTEIN TRANSCRIPTION FACTORS"/>
    <property type="match status" value="1"/>
</dbReference>
<keyword evidence="1" id="KW-0238">DNA-binding</keyword>
<keyword evidence="4" id="KW-0539">Nucleus</keyword>
<sequence length="347" mass="39720">MAGPSGEEKPYFYSDASSSGNQNIFLNQPQILEPNSEIYNLTSSMEIIGFPSKNQNQNNSVLWKGLFNKLENHHHHHNQGGATADPSAGKSLNEPISSTEFYQNDQSLMVSQDWINHPENNRSLLVMDDQLSSMNIRNQFQIRSSKYLDPAQELLNEFCNLGTKQSDDDRKMKVQKNSDEWLDENNNIRKQSLHSLDFLELQKRKSKLLHMLEQVDRRYKHYCDQMKAVVQSFEAVAGNGAGLVYSSMASKAMSRHFRCLRDGIVSQIKETKKAMGEKDYSNNSSISPGITKGETPRLRVLDQTLRAKRAFQQIGFMETHPWRPQRGLPEPSVAVLRAWLFEHFLNP</sequence>
<evidence type="ECO:0000256" key="1">
    <source>
        <dbReference type="ARBA" id="ARBA00023125"/>
    </source>
</evidence>
<comment type="caution">
    <text evidence="7">The sequence shown here is derived from an EMBL/GenBank/DDBJ whole genome shotgun (WGS) entry which is preliminary data.</text>
</comment>
<evidence type="ECO:0000313" key="7">
    <source>
        <dbReference type="EMBL" id="KAG8382203.1"/>
    </source>
</evidence>
<keyword evidence="8" id="KW-1185">Reference proteome</keyword>
<feature type="domain" description="POX" evidence="6">
    <location>
        <begin position="136"/>
        <end position="266"/>
    </location>
</feature>
<dbReference type="EMBL" id="WHWC01000005">
    <property type="protein sequence ID" value="KAG8382203.1"/>
    <property type="molecule type" value="Genomic_DNA"/>
</dbReference>
<keyword evidence="2" id="KW-0371">Homeobox</keyword>
<reference evidence="7" key="1">
    <citation type="submission" date="2019-10" db="EMBL/GenBank/DDBJ databases">
        <authorList>
            <person name="Zhang R."/>
            <person name="Pan Y."/>
            <person name="Wang J."/>
            <person name="Ma R."/>
            <person name="Yu S."/>
        </authorList>
    </citation>
    <scope>NUCLEOTIDE SEQUENCE</scope>
    <source>
        <strain evidence="7">LA-IB0</strain>
        <tissue evidence="7">Leaf</tissue>
    </source>
</reference>
<gene>
    <name evidence="7" type="ORF">BUALT_Bualt05G0052300</name>
</gene>
<dbReference type="Proteomes" id="UP000826271">
    <property type="component" value="Unassembled WGS sequence"/>
</dbReference>
<dbReference type="Pfam" id="PF07526">
    <property type="entry name" value="POX"/>
    <property type="match status" value="1"/>
</dbReference>
<evidence type="ECO:0000256" key="5">
    <source>
        <dbReference type="SAM" id="MobiDB-lite"/>
    </source>
</evidence>
<dbReference type="InterPro" id="IPR006563">
    <property type="entry name" value="POX_dom"/>
</dbReference>
<evidence type="ECO:0000256" key="4">
    <source>
        <dbReference type="ARBA" id="ARBA00023242"/>
    </source>
</evidence>
<feature type="region of interest" description="Disordered" evidence="5">
    <location>
        <begin position="73"/>
        <end position="95"/>
    </location>
</feature>
<proteinExistence type="predicted"/>
<organism evidence="7 8">
    <name type="scientific">Buddleja alternifolia</name>
    <dbReference type="NCBI Taxonomy" id="168488"/>
    <lineage>
        <taxon>Eukaryota</taxon>
        <taxon>Viridiplantae</taxon>
        <taxon>Streptophyta</taxon>
        <taxon>Embryophyta</taxon>
        <taxon>Tracheophyta</taxon>
        <taxon>Spermatophyta</taxon>
        <taxon>Magnoliopsida</taxon>
        <taxon>eudicotyledons</taxon>
        <taxon>Gunneridae</taxon>
        <taxon>Pentapetalae</taxon>
        <taxon>asterids</taxon>
        <taxon>lamiids</taxon>
        <taxon>Lamiales</taxon>
        <taxon>Scrophulariaceae</taxon>
        <taxon>Buddlejeae</taxon>
        <taxon>Buddleja</taxon>
    </lineage>
</organism>
<keyword evidence="3" id="KW-0804">Transcription</keyword>
<accession>A0AAV6XIC8</accession>
<dbReference type="InterPro" id="IPR050224">
    <property type="entry name" value="TALE_homeobox"/>
</dbReference>
<dbReference type="SMART" id="SM00574">
    <property type="entry name" value="POX"/>
    <property type="match status" value="1"/>
</dbReference>
<dbReference type="GO" id="GO:0003677">
    <property type="term" value="F:DNA binding"/>
    <property type="evidence" value="ECO:0007669"/>
    <property type="project" value="UniProtKB-KW"/>
</dbReference>
<protein>
    <recommendedName>
        <fullName evidence="6">POX domain-containing protein</fullName>
    </recommendedName>
</protein>
<evidence type="ECO:0000259" key="6">
    <source>
        <dbReference type="SMART" id="SM00574"/>
    </source>
</evidence>
<evidence type="ECO:0000256" key="3">
    <source>
        <dbReference type="ARBA" id="ARBA00023163"/>
    </source>
</evidence>